<evidence type="ECO:0000259" key="8">
    <source>
        <dbReference type="Pfam" id="PF01979"/>
    </source>
</evidence>
<evidence type="ECO:0000256" key="7">
    <source>
        <dbReference type="PIRSR" id="PIRSR611778-50"/>
    </source>
</evidence>
<accession>A0A1Q3AHJ2</accession>
<name>A0A1Q3AHJ2_ZYGRO</name>
<dbReference type="AlphaFoldDB" id="A0A1Q3AHJ2"/>
<dbReference type="PANTHER" id="PTHR11647">
    <property type="entry name" value="HYDRANTOINASE/DIHYDROPYRIMIDINASE FAMILY MEMBER"/>
    <property type="match status" value="1"/>
</dbReference>
<dbReference type="InterPro" id="IPR006680">
    <property type="entry name" value="Amidohydro-rel"/>
</dbReference>
<feature type="domain" description="Amidohydrolase-related" evidence="8">
    <location>
        <begin position="53"/>
        <end position="472"/>
    </location>
</feature>
<evidence type="ECO:0000256" key="1">
    <source>
        <dbReference type="ARBA" id="ARBA00001947"/>
    </source>
</evidence>
<sequence>MRIYDLVIKNGFICTSSDFYPADIGICGGKIAVIADRIDSELATEAIDAEGGIITPGGVDAHVHVDEPMKLMGDVIDTMGTVTRSAVAGGTTTVIAFASQDVNLKGPKALSDSVGKTIESYGKETLYCDYGLHLILVKLEEETHNTCGLLDEQLSNLYKDQGVSSVKIFMTYPGLQMSDYSILNTMYATRKNGITTMVHAENGDVVKWMTDSLENQGLIEPYYHGVSRPTIVEGEATNRAITLSTIMNTPVLFVHVSSPEAVEAIRRAQTAGIKVSAETCPQYLVLSNSHTKCYHGHTDWFEGAKNVCSPPLREDQVKECLWKAMDNGTFTIVSSDHCAYLYSSDHRGKHNAFEQGRGGRFRYIPNGMPGVCTRIPLGFHYGYLNKNISSLMKFVELHCTNPAKLYGCYPQKGAILPGSSDADLLIWYPMQNSRGYIKICNEMMYHSCDYTPYEGLEVDNWPRYTLVRGKIVFKEGRLVSEHASGHYIKRKSVSVPSNKWLGEWRPTYEISK</sequence>
<gene>
    <name evidence="9" type="ORF">ZYGR_0AS05380</name>
</gene>
<dbReference type="CDD" id="cd01314">
    <property type="entry name" value="D-HYD"/>
    <property type="match status" value="1"/>
</dbReference>
<dbReference type="OrthoDB" id="1924787at2759"/>
<dbReference type="SUPFAM" id="SSF51338">
    <property type="entry name" value="Composite domain of metallo-dependent hydrolases"/>
    <property type="match status" value="1"/>
</dbReference>
<dbReference type="InterPro" id="IPR011778">
    <property type="entry name" value="Hydantoinase/dihydroPyrase"/>
</dbReference>
<dbReference type="EMBL" id="BDGX01000045">
    <property type="protein sequence ID" value="GAV55214.1"/>
    <property type="molecule type" value="Genomic_DNA"/>
</dbReference>
<dbReference type="EC" id="3.5.2.2" evidence="6"/>
<evidence type="ECO:0000256" key="4">
    <source>
        <dbReference type="ARBA" id="ARBA00022801"/>
    </source>
</evidence>
<dbReference type="Gene3D" id="2.30.40.10">
    <property type="entry name" value="Urease, subunit C, domain 1"/>
    <property type="match status" value="1"/>
</dbReference>
<evidence type="ECO:0000256" key="3">
    <source>
        <dbReference type="ARBA" id="ARBA00022723"/>
    </source>
</evidence>
<dbReference type="GO" id="GO:0004157">
    <property type="term" value="F:dihydropyrimidinase activity"/>
    <property type="evidence" value="ECO:0007669"/>
    <property type="project" value="UniProtKB-EC"/>
</dbReference>
<evidence type="ECO:0000313" key="10">
    <source>
        <dbReference type="Proteomes" id="UP000187013"/>
    </source>
</evidence>
<evidence type="ECO:0000313" key="9">
    <source>
        <dbReference type="EMBL" id="GAV55214.1"/>
    </source>
</evidence>
<comment type="similarity">
    <text evidence="2">Belongs to the metallo-dependent hydrolases superfamily. Hydantoinase/dihydropyrimidinase family.</text>
</comment>
<comment type="cofactor">
    <cofactor evidence="1">
        <name>Zn(2+)</name>
        <dbReference type="ChEBI" id="CHEBI:29105"/>
    </cofactor>
</comment>
<comment type="caution">
    <text evidence="9">The sequence shown here is derived from an EMBL/GenBank/DDBJ whole genome shotgun (WGS) entry which is preliminary data.</text>
</comment>
<dbReference type="InterPro" id="IPR011059">
    <property type="entry name" value="Metal-dep_hydrolase_composite"/>
</dbReference>
<evidence type="ECO:0000256" key="6">
    <source>
        <dbReference type="ARBA" id="ARBA00039113"/>
    </source>
</evidence>
<dbReference type="FunFam" id="3.20.20.140:FF:000174">
    <property type="entry name" value="Dihydropyrimidinase-related protein 2"/>
    <property type="match status" value="1"/>
</dbReference>
<dbReference type="NCBIfam" id="TIGR02033">
    <property type="entry name" value="D-hydantoinase"/>
    <property type="match status" value="1"/>
</dbReference>
<comment type="PTM">
    <text evidence="7">Carbamylation allows a single lysine to coordinate two divalent metal cations.</text>
</comment>
<dbReference type="InterPro" id="IPR032466">
    <property type="entry name" value="Metal_Hydrolase"/>
</dbReference>
<dbReference type="SUPFAM" id="SSF51556">
    <property type="entry name" value="Metallo-dependent hydrolases"/>
    <property type="match status" value="1"/>
</dbReference>
<comment type="catalytic activity">
    <reaction evidence="5">
        <text>5,6-dihydrouracil + H2O = 3-(carbamoylamino)propanoate + H(+)</text>
        <dbReference type="Rhea" id="RHEA:16121"/>
        <dbReference type="ChEBI" id="CHEBI:11892"/>
        <dbReference type="ChEBI" id="CHEBI:15377"/>
        <dbReference type="ChEBI" id="CHEBI:15378"/>
        <dbReference type="ChEBI" id="CHEBI:15901"/>
        <dbReference type="EC" id="3.5.2.2"/>
    </reaction>
</comment>
<dbReference type="Gene3D" id="3.20.20.140">
    <property type="entry name" value="Metal-dependent hydrolases"/>
    <property type="match status" value="1"/>
</dbReference>
<feature type="modified residue" description="N6-carboxylysine" evidence="7">
    <location>
        <position position="167"/>
    </location>
</feature>
<keyword evidence="3" id="KW-0479">Metal-binding</keyword>
<keyword evidence="4" id="KW-0378">Hydrolase</keyword>
<dbReference type="GO" id="GO:0005737">
    <property type="term" value="C:cytoplasm"/>
    <property type="evidence" value="ECO:0007669"/>
    <property type="project" value="InterPro"/>
</dbReference>
<proteinExistence type="inferred from homology"/>
<dbReference type="Pfam" id="PF01979">
    <property type="entry name" value="Amidohydro_1"/>
    <property type="match status" value="1"/>
</dbReference>
<protein>
    <recommendedName>
        <fullName evidence="6">dihydropyrimidinase</fullName>
        <ecNumber evidence="6">3.5.2.2</ecNumber>
    </recommendedName>
</protein>
<organism evidence="9 10">
    <name type="scientific">Zygosaccharomyces rouxii</name>
    <dbReference type="NCBI Taxonomy" id="4956"/>
    <lineage>
        <taxon>Eukaryota</taxon>
        <taxon>Fungi</taxon>
        <taxon>Dikarya</taxon>
        <taxon>Ascomycota</taxon>
        <taxon>Saccharomycotina</taxon>
        <taxon>Saccharomycetes</taxon>
        <taxon>Saccharomycetales</taxon>
        <taxon>Saccharomycetaceae</taxon>
        <taxon>Zygosaccharomyces</taxon>
    </lineage>
</organism>
<dbReference type="GO" id="GO:0046872">
    <property type="term" value="F:metal ion binding"/>
    <property type="evidence" value="ECO:0007669"/>
    <property type="project" value="UniProtKB-KW"/>
</dbReference>
<dbReference type="Proteomes" id="UP000187013">
    <property type="component" value="Unassembled WGS sequence"/>
</dbReference>
<dbReference type="PANTHER" id="PTHR11647:SF1">
    <property type="entry name" value="COLLAPSIN RESPONSE MEDIATOR PROTEIN"/>
    <property type="match status" value="1"/>
</dbReference>
<evidence type="ECO:0000256" key="5">
    <source>
        <dbReference type="ARBA" id="ARBA00036696"/>
    </source>
</evidence>
<reference evidence="9 10" key="1">
    <citation type="submission" date="2016-08" db="EMBL/GenBank/DDBJ databases">
        <title>Draft genome sequence of allopolyploid Zygosaccharomyces rouxii.</title>
        <authorList>
            <person name="Watanabe J."/>
            <person name="Uehara K."/>
            <person name="Mogi Y."/>
            <person name="Tsukioka Y."/>
        </authorList>
    </citation>
    <scope>NUCLEOTIDE SEQUENCE [LARGE SCALE GENOMIC DNA]</scope>
    <source>
        <strain evidence="9 10">NBRC 110957</strain>
    </source>
</reference>
<evidence type="ECO:0000256" key="2">
    <source>
        <dbReference type="ARBA" id="ARBA00008829"/>
    </source>
</evidence>
<dbReference type="InterPro" id="IPR050378">
    <property type="entry name" value="Metallo-dep_Hydrolases_sf"/>
</dbReference>